<organism evidence="1 2">
    <name type="scientific">Dentiscutata heterogama</name>
    <dbReference type="NCBI Taxonomy" id="1316150"/>
    <lineage>
        <taxon>Eukaryota</taxon>
        <taxon>Fungi</taxon>
        <taxon>Fungi incertae sedis</taxon>
        <taxon>Mucoromycota</taxon>
        <taxon>Glomeromycotina</taxon>
        <taxon>Glomeromycetes</taxon>
        <taxon>Diversisporales</taxon>
        <taxon>Gigasporaceae</taxon>
        <taxon>Dentiscutata</taxon>
    </lineage>
</organism>
<protein>
    <submittedName>
        <fullName evidence="1">11362_t:CDS:1</fullName>
    </submittedName>
</protein>
<keyword evidence="2" id="KW-1185">Reference proteome</keyword>
<reference evidence="1" key="1">
    <citation type="submission" date="2021-06" db="EMBL/GenBank/DDBJ databases">
        <authorList>
            <person name="Kallberg Y."/>
            <person name="Tangrot J."/>
            <person name="Rosling A."/>
        </authorList>
    </citation>
    <scope>NUCLEOTIDE SEQUENCE</scope>
    <source>
        <strain evidence="1">IL203A</strain>
    </source>
</reference>
<gene>
    <name evidence="1" type="ORF">DHETER_LOCUS6854</name>
</gene>
<feature type="non-terminal residue" evidence="1">
    <location>
        <position position="269"/>
    </location>
</feature>
<dbReference type="Proteomes" id="UP000789702">
    <property type="component" value="Unassembled WGS sequence"/>
</dbReference>
<dbReference type="EMBL" id="CAJVPU010009040">
    <property type="protein sequence ID" value="CAG8590786.1"/>
    <property type="molecule type" value="Genomic_DNA"/>
</dbReference>
<comment type="caution">
    <text evidence="1">The sequence shown here is derived from an EMBL/GenBank/DDBJ whole genome shotgun (WGS) entry which is preliminary data.</text>
</comment>
<evidence type="ECO:0000313" key="2">
    <source>
        <dbReference type="Proteomes" id="UP000789702"/>
    </source>
</evidence>
<sequence length="269" mass="31083">MSSLFVLFCLIKTIIGNNKFVSGSTLYRIKDTEKAFREIIYKGFTGSSETLIKEFKSNFIILMIGQYVYNKNVKYVNYTYSISYFLDDLTIKAENFPYSYLLLIYFALAMTNSYQTNDENGWYNSLKENLKKTVILVIERFKISLYKKTPHIIVSDIEWNYAENNSKSQASSSSNNRKSKPCGDLDDQLELIEEKYAKIEAQSSKKRKFSNFTPQANPLKDNLSSTNFKDTVMQIRTSKPAAQENSTKPAMQENFTESAVQENFDEMIN</sequence>
<proteinExistence type="predicted"/>
<accession>A0ACA9MJJ2</accession>
<evidence type="ECO:0000313" key="1">
    <source>
        <dbReference type="EMBL" id="CAG8590786.1"/>
    </source>
</evidence>
<name>A0ACA9MJJ2_9GLOM</name>